<dbReference type="AlphaFoldDB" id="A0AAD4LNN1"/>
<dbReference type="EMBL" id="JAKELL010000006">
    <property type="protein sequence ID" value="KAH8998151.1"/>
    <property type="molecule type" value="Genomic_DNA"/>
</dbReference>
<organism evidence="2 3">
    <name type="scientific">Lactarius akahatsu</name>
    <dbReference type="NCBI Taxonomy" id="416441"/>
    <lineage>
        <taxon>Eukaryota</taxon>
        <taxon>Fungi</taxon>
        <taxon>Dikarya</taxon>
        <taxon>Basidiomycota</taxon>
        <taxon>Agaricomycotina</taxon>
        <taxon>Agaricomycetes</taxon>
        <taxon>Russulales</taxon>
        <taxon>Russulaceae</taxon>
        <taxon>Lactarius</taxon>
    </lineage>
</organism>
<evidence type="ECO:0000313" key="2">
    <source>
        <dbReference type="EMBL" id="KAH8998151.1"/>
    </source>
</evidence>
<gene>
    <name evidence="2" type="ORF">EDB92DRAFT_2101305</name>
</gene>
<reference evidence="2" key="1">
    <citation type="submission" date="2022-01" db="EMBL/GenBank/DDBJ databases">
        <title>Comparative genomics reveals a dynamic genome evolution in the ectomycorrhizal milk-cap (Lactarius) mushrooms.</title>
        <authorList>
            <consortium name="DOE Joint Genome Institute"/>
            <person name="Lebreton A."/>
            <person name="Tang N."/>
            <person name="Kuo A."/>
            <person name="LaButti K."/>
            <person name="Drula E."/>
            <person name="Barry K."/>
            <person name="Clum A."/>
            <person name="Lipzen A."/>
            <person name="Mousain D."/>
            <person name="Ng V."/>
            <person name="Wang R."/>
            <person name="Wang X."/>
            <person name="Dai Y."/>
            <person name="Henrissat B."/>
            <person name="Grigoriev I.V."/>
            <person name="Guerin-Laguette A."/>
            <person name="Yu F."/>
            <person name="Martin F.M."/>
        </authorList>
    </citation>
    <scope>NUCLEOTIDE SEQUENCE</scope>
    <source>
        <strain evidence="2">QP</strain>
    </source>
</reference>
<protein>
    <submittedName>
        <fullName evidence="2">Uncharacterized protein</fullName>
    </submittedName>
</protein>
<proteinExistence type="predicted"/>
<accession>A0AAD4LNN1</accession>
<sequence>MHPIQNTGTMPASGPLTEGIFLHGIHRRVKPPKTERRVLWRNASNFAPLVESSGAESQEKCKAANTRSKELTLLVLQCSCTPNITYVSLGAGRERLAARLTGVDVYGYFTNQLFSRIGLGLPATGSPTRRQVGDTPYYKRVFKLQERQDKERKGVSRKLQMVLQCPDTSTAGIQQKPRTPSVDGSALDRNEGADAAKNTANRGRSPAADQRGKHEHRTEISRRGFGRS</sequence>
<feature type="compositionally biased region" description="Polar residues" evidence="1">
    <location>
        <begin position="166"/>
        <end position="178"/>
    </location>
</feature>
<feature type="region of interest" description="Disordered" evidence="1">
    <location>
        <begin position="166"/>
        <end position="228"/>
    </location>
</feature>
<name>A0AAD4LNN1_9AGAM</name>
<keyword evidence="3" id="KW-1185">Reference proteome</keyword>
<evidence type="ECO:0000313" key="3">
    <source>
        <dbReference type="Proteomes" id="UP001201163"/>
    </source>
</evidence>
<evidence type="ECO:0000256" key="1">
    <source>
        <dbReference type="SAM" id="MobiDB-lite"/>
    </source>
</evidence>
<comment type="caution">
    <text evidence="2">The sequence shown here is derived from an EMBL/GenBank/DDBJ whole genome shotgun (WGS) entry which is preliminary data.</text>
</comment>
<dbReference type="Proteomes" id="UP001201163">
    <property type="component" value="Unassembled WGS sequence"/>
</dbReference>
<feature type="compositionally biased region" description="Basic and acidic residues" evidence="1">
    <location>
        <begin position="210"/>
        <end position="222"/>
    </location>
</feature>